<dbReference type="Proteomes" id="UP000004980">
    <property type="component" value="Unassembled WGS sequence"/>
</dbReference>
<proteinExistence type="predicted"/>
<protein>
    <submittedName>
        <fullName evidence="1">Aminoglycoside phosphotransferase</fullName>
    </submittedName>
</protein>
<sequence>MNRGVGHKNKASTRNRVSGLIQINRAHLRRILQTGNSVIVDATFLGHAHRSAFFAMASRFGVPARMLDFRAAPSVLAARIEARSHGPRDASDADLSTFRLQLASADLLTYEERLLTFPFDTAVPLATFCAGCSGAKAEIAAMEHHGFAADLIQQALRGKLDFHAVRNERIHQVLLSRGPRAEMIFKRFCCDGAPHRTIVDERGEAQREIRCAVLRRA</sequence>
<evidence type="ECO:0000313" key="1">
    <source>
        <dbReference type="EMBL" id="EIM97605.1"/>
    </source>
</evidence>
<name>A0ABP2PJS7_9BURK</name>
<dbReference type="SUPFAM" id="SSF52540">
    <property type="entry name" value="P-loop containing nucleoside triphosphate hydrolases"/>
    <property type="match status" value="1"/>
</dbReference>
<dbReference type="Gene3D" id="3.40.50.300">
    <property type="entry name" value="P-loop containing nucleotide triphosphate hydrolases"/>
    <property type="match status" value="1"/>
</dbReference>
<reference evidence="1 2" key="1">
    <citation type="journal article" date="2012" name="J. Bacteriol.">
        <title>Draft Genome Sequence of the Soil Bacterium Burkholderia terrae Strain BS001, Which Interacts with Fungal Surface Structures.</title>
        <authorList>
            <person name="Nazir R."/>
            <person name="Hansen M.A."/>
            <person name="Sorensen S."/>
            <person name="van Elsas J.D."/>
        </authorList>
    </citation>
    <scope>NUCLEOTIDE SEQUENCE [LARGE SCALE GENOMIC DNA]</scope>
    <source>
        <strain evidence="1 2">BS001</strain>
    </source>
</reference>
<gene>
    <name evidence="1" type="ORF">WQE_28181</name>
</gene>
<evidence type="ECO:0000313" key="2">
    <source>
        <dbReference type="Proteomes" id="UP000004980"/>
    </source>
</evidence>
<keyword evidence="2" id="KW-1185">Reference proteome</keyword>
<comment type="caution">
    <text evidence="1">The sequence shown here is derived from an EMBL/GenBank/DDBJ whole genome shotgun (WGS) entry which is preliminary data.</text>
</comment>
<dbReference type="InterPro" id="IPR027417">
    <property type="entry name" value="P-loop_NTPase"/>
</dbReference>
<dbReference type="Pfam" id="PF13671">
    <property type="entry name" value="AAA_33"/>
    <property type="match status" value="1"/>
</dbReference>
<organism evidence="1 2">
    <name type="scientific">Paraburkholderia hospita</name>
    <dbReference type="NCBI Taxonomy" id="169430"/>
    <lineage>
        <taxon>Bacteria</taxon>
        <taxon>Pseudomonadati</taxon>
        <taxon>Pseudomonadota</taxon>
        <taxon>Betaproteobacteria</taxon>
        <taxon>Burkholderiales</taxon>
        <taxon>Burkholderiaceae</taxon>
        <taxon>Paraburkholderia</taxon>
    </lineage>
</organism>
<accession>A0ABP2PJS7</accession>
<dbReference type="EMBL" id="AKAU01000147">
    <property type="protein sequence ID" value="EIM97605.1"/>
    <property type="molecule type" value="Genomic_DNA"/>
</dbReference>